<comment type="catalytic activity">
    <reaction evidence="1">
        <text>ATP + protein L-histidine = ADP + protein N-phospho-L-histidine.</text>
        <dbReference type="EC" id="2.7.13.3"/>
    </reaction>
</comment>
<dbReference type="PROSITE" id="PS50109">
    <property type="entry name" value="HIS_KIN"/>
    <property type="match status" value="1"/>
</dbReference>
<gene>
    <name evidence="8" type="ORF">AO498_09330</name>
</gene>
<evidence type="ECO:0000313" key="8">
    <source>
        <dbReference type="EMBL" id="AMQ56620.1"/>
    </source>
</evidence>
<evidence type="ECO:0000256" key="6">
    <source>
        <dbReference type="ARBA" id="ARBA00023012"/>
    </source>
</evidence>
<dbReference type="InterPro" id="IPR003594">
    <property type="entry name" value="HATPase_dom"/>
</dbReference>
<dbReference type="PATRIC" id="fig|1727163.4.peg.1949"/>
<dbReference type="SUPFAM" id="SSF47384">
    <property type="entry name" value="Homodimeric domain of signal transducing histidine kinase"/>
    <property type="match status" value="1"/>
</dbReference>
<evidence type="ECO:0000256" key="4">
    <source>
        <dbReference type="ARBA" id="ARBA00022679"/>
    </source>
</evidence>
<evidence type="ECO:0000256" key="1">
    <source>
        <dbReference type="ARBA" id="ARBA00000085"/>
    </source>
</evidence>
<dbReference type="Proteomes" id="UP000073816">
    <property type="component" value="Chromosome"/>
</dbReference>
<evidence type="ECO:0000259" key="7">
    <source>
        <dbReference type="PROSITE" id="PS50109"/>
    </source>
</evidence>
<dbReference type="KEGG" id="alm:AO498_09330"/>
<protein>
    <recommendedName>
        <fullName evidence="2">histidine kinase</fullName>
        <ecNumber evidence="2">2.7.13.3</ecNumber>
    </recommendedName>
</protein>
<dbReference type="STRING" id="1727163.AO498_09330"/>
<evidence type="ECO:0000256" key="5">
    <source>
        <dbReference type="ARBA" id="ARBA00022777"/>
    </source>
</evidence>
<accession>A0A142ENB5</accession>
<evidence type="ECO:0000313" key="9">
    <source>
        <dbReference type="Proteomes" id="UP000073816"/>
    </source>
</evidence>
<dbReference type="Gene3D" id="3.30.450.20">
    <property type="entry name" value="PAS domain"/>
    <property type="match status" value="1"/>
</dbReference>
<dbReference type="PANTHER" id="PTHR43711">
    <property type="entry name" value="TWO-COMPONENT HISTIDINE KINASE"/>
    <property type="match status" value="1"/>
</dbReference>
<dbReference type="Pfam" id="PF02518">
    <property type="entry name" value="HATPase_c"/>
    <property type="match status" value="1"/>
</dbReference>
<dbReference type="SMART" id="SM00388">
    <property type="entry name" value="HisKA"/>
    <property type="match status" value="1"/>
</dbReference>
<dbReference type="AlphaFoldDB" id="A0A142ENB5"/>
<dbReference type="PANTHER" id="PTHR43711:SF26">
    <property type="entry name" value="SENSOR HISTIDINE KINASE RCSC"/>
    <property type="match status" value="1"/>
</dbReference>
<dbReference type="Gene3D" id="3.30.565.10">
    <property type="entry name" value="Histidine kinase-like ATPase, C-terminal domain"/>
    <property type="match status" value="1"/>
</dbReference>
<keyword evidence="5" id="KW-0418">Kinase</keyword>
<keyword evidence="6" id="KW-0902">Two-component regulatory system</keyword>
<dbReference type="CDD" id="cd00075">
    <property type="entry name" value="HATPase"/>
    <property type="match status" value="1"/>
</dbReference>
<keyword evidence="3" id="KW-0597">Phosphoprotein</keyword>
<dbReference type="CDD" id="cd00082">
    <property type="entry name" value="HisKA"/>
    <property type="match status" value="1"/>
</dbReference>
<dbReference type="PRINTS" id="PR00344">
    <property type="entry name" value="BCTRLSENSOR"/>
</dbReference>
<evidence type="ECO:0000256" key="3">
    <source>
        <dbReference type="ARBA" id="ARBA00022553"/>
    </source>
</evidence>
<dbReference type="InterPro" id="IPR003661">
    <property type="entry name" value="HisK_dim/P_dom"/>
</dbReference>
<dbReference type="InterPro" id="IPR035965">
    <property type="entry name" value="PAS-like_dom_sf"/>
</dbReference>
<name>A0A142ENB5_9BACT</name>
<keyword evidence="9" id="KW-1185">Reference proteome</keyword>
<dbReference type="SUPFAM" id="SSF55874">
    <property type="entry name" value="ATPase domain of HSP90 chaperone/DNA topoisomerase II/histidine kinase"/>
    <property type="match status" value="1"/>
</dbReference>
<reference evidence="8 9" key="2">
    <citation type="journal article" date="2016" name="Genome Announc.">
        <title>Complete Genome Sequence of Algoriphagus sp. Strain M8-2, Isolated from a Brackish Lake.</title>
        <authorList>
            <person name="Muraguchi Y."/>
            <person name="Kushimoto K."/>
            <person name="Ohtsubo Y."/>
            <person name="Suzuki T."/>
            <person name="Dohra H."/>
            <person name="Kimbara K."/>
            <person name="Shintani M."/>
        </authorList>
    </citation>
    <scope>NUCLEOTIDE SEQUENCE [LARGE SCALE GENOMIC DNA]</scope>
    <source>
        <strain evidence="8 9">M8-2</strain>
    </source>
</reference>
<dbReference type="SMART" id="SM00387">
    <property type="entry name" value="HATPase_c"/>
    <property type="match status" value="1"/>
</dbReference>
<dbReference type="EC" id="2.7.13.3" evidence="2"/>
<dbReference type="InterPro" id="IPR004358">
    <property type="entry name" value="Sig_transdc_His_kin-like_C"/>
</dbReference>
<feature type="domain" description="Histidine kinase" evidence="7">
    <location>
        <begin position="141"/>
        <end position="360"/>
    </location>
</feature>
<dbReference type="Gene3D" id="1.10.287.130">
    <property type="match status" value="1"/>
</dbReference>
<dbReference type="Pfam" id="PF00512">
    <property type="entry name" value="HisKA"/>
    <property type="match status" value="1"/>
</dbReference>
<dbReference type="SUPFAM" id="SSF55785">
    <property type="entry name" value="PYP-like sensor domain (PAS domain)"/>
    <property type="match status" value="1"/>
</dbReference>
<dbReference type="InterPro" id="IPR050736">
    <property type="entry name" value="Sensor_HK_Regulatory"/>
</dbReference>
<sequence>MPLSDKEISKIFLDQSEDFILFFNEQMEIEYLSDAFEFTLDFKKENLLGKKLNEVWVNFPSLPLMKPEQKMVIPITSAVSKQKFLIEFKFRIITDLEEYPDRIFCAIGRDVTDRELALKKFKDIAFKEKELNQMKSRFVSMASHEFKTPIATIVSSINIMELLLQKEFNEEIKSRLYNHIEKITNQTSRLTDILGDVLLLEKTIQLGGGLIGQKISILKFITQLVNAMNDENFGRRHIRLFAPDKDQFILSDPTLLTHVFRNLIQNALNYSPGSVDPEVHLIYRGSFVEVMVKDYGIGIPKEDRKNIFGSFYRGSNVGNIKGTGLGLNIVWELVKKLNGEIWFESKVGLGSEFHVSLPSK</sequence>
<reference evidence="9" key="1">
    <citation type="submission" date="2015-09" db="EMBL/GenBank/DDBJ databases">
        <title>Complete sequence of Algoriphagus sp. M8-2.</title>
        <authorList>
            <person name="Shintani M."/>
        </authorList>
    </citation>
    <scope>NUCLEOTIDE SEQUENCE [LARGE SCALE GENOMIC DNA]</scope>
    <source>
        <strain evidence="9">M8-2</strain>
    </source>
</reference>
<dbReference type="GO" id="GO:0000155">
    <property type="term" value="F:phosphorelay sensor kinase activity"/>
    <property type="evidence" value="ECO:0007669"/>
    <property type="project" value="InterPro"/>
</dbReference>
<evidence type="ECO:0000256" key="2">
    <source>
        <dbReference type="ARBA" id="ARBA00012438"/>
    </source>
</evidence>
<dbReference type="InterPro" id="IPR036890">
    <property type="entry name" value="HATPase_C_sf"/>
</dbReference>
<organism evidence="8 9">
    <name type="scientific">Algoriphagus sanaruensis</name>
    <dbReference type="NCBI Taxonomy" id="1727163"/>
    <lineage>
        <taxon>Bacteria</taxon>
        <taxon>Pseudomonadati</taxon>
        <taxon>Bacteroidota</taxon>
        <taxon>Cytophagia</taxon>
        <taxon>Cytophagales</taxon>
        <taxon>Cyclobacteriaceae</taxon>
        <taxon>Algoriphagus</taxon>
    </lineage>
</organism>
<dbReference type="EMBL" id="CP012836">
    <property type="protein sequence ID" value="AMQ56620.1"/>
    <property type="molecule type" value="Genomic_DNA"/>
</dbReference>
<keyword evidence="4" id="KW-0808">Transferase</keyword>
<dbReference type="InterPro" id="IPR005467">
    <property type="entry name" value="His_kinase_dom"/>
</dbReference>
<dbReference type="InterPro" id="IPR036097">
    <property type="entry name" value="HisK_dim/P_sf"/>
</dbReference>
<proteinExistence type="predicted"/>